<evidence type="ECO:0008006" key="5">
    <source>
        <dbReference type="Google" id="ProtNLM"/>
    </source>
</evidence>
<protein>
    <recommendedName>
        <fullName evidence="5">PPE family protein PPE42</fullName>
    </recommendedName>
</protein>
<keyword evidence="4" id="KW-1185">Reference proteome</keyword>
<feature type="region of interest" description="Disordered" evidence="1">
    <location>
        <begin position="241"/>
        <end position="330"/>
    </location>
</feature>
<dbReference type="OrthoDB" id="4752893at2"/>
<feature type="chain" id="PRO_5039417818" description="PPE family protein PPE42" evidence="2">
    <location>
        <begin position="24"/>
        <end position="330"/>
    </location>
</feature>
<reference evidence="3 4" key="1">
    <citation type="submission" date="2012-06" db="EMBL/GenBank/DDBJ databases">
        <title>Complete sequence of chromosome of Mycobacterium chubuense NBB4.</title>
        <authorList>
            <consortium name="US DOE Joint Genome Institute"/>
            <person name="Lucas S."/>
            <person name="Han J."/>
            <person name="Lapidus A."/>
            <person name="Cheng J.-F."/>
            <person name="Goodwin L."/>
            <person name="Pitluck S."/>
            <person name="Peters L."/>
            <person name="Mikhailova N."/>
            <person name="Teshima H."/>
            <person name="Detter J.C."/>
            <person name="Han C."/>
            <person name="Tapia R."/>
            <person name="Land M."/>
            <person name="Hauser L."/>
            <person name="Kyrpides N."/>
            <person name="Ivanova N."/>
            <person name="Pagani I."/>
            <person name="Mattes T."/>
            <person name="Holmes A."/>
            <person name="Rutledge P."/>
            <person name="Paulsen I."/>
            <person name="Coleman N."/>
            <person name="Woyke T."/>
        </authorList>
    </citation>
    <scope>NUCLEOTIDE SEQUENCE [LARGE SCALE GENOMIC DNA]</scope>
    <source>
        <strain evidence="3 4">NBB4</strain>
    </source>
</reference>
<dbReference type="Proteomes" id="UP000006057">
    <property type="component" value="Chromosome"/>
</dbReference>
<evidence type="ECO:0000256" key="2">
    <source>
        <dbReference type="SAM" id="SignalP"/>
    </source>
</evidence>
<evidence type="ECO:0000256" key="1">
    <source>
        <dbReference type="SAM" id="MobiDB-lite"/>
    </source>
</evidence>
<feature type="signal peptide" evidence="2">
    <location>
        <begin position="1"/>
        <end position="23"/>
    </location>
</feature>
<dbReference type="eggNOG" id="ENOG50329KU">
    <property type="taxonomic scope" value="Bacteria"/>
</dbReference>
<dbReference type="KEGG" id="mcb:Mycch_1246"/>
<sequence precursor="true">MRVLQSVCTAGVTAVLGASIALAPADHSPPRAPIALGRSVFPVALSSATLPVPLSLLPIRLLDKPADVARSVPPRPHALVTVTPSVAPEASVDVAAASVGNAIINVYNAVEPWVRWGFDVAQYAVGWIPVVGWLAPQIGIFYDFFESIAQSATYNFAYWIDGSVTFGEGVRNVARDSWNALVQLGRDELNWILPPLPPWPPVFRSSAVATEQTMAAEQAVQTDAAPAHPLKSRLASLRDSVRAAKAAGDTPAEPADATTSTAPKQADTPTETAEPVTKADKHTTRAQKADATAPDTGTSTTASPKPKKSSDRGAKGTHRVFGHGVAASAR</sequence>
<proteinExistence type="predicted"/>
<dbReference type="RefSeq" id="WP_014814537.1">
    <property type="nucleotide sequence ID" value="NC_018027.1"/>
</dbReference>
<keyword evidence="2" id="KW-0732">Signal</keyword>
<organism evidence="3 4">
    <name type="scientific">Mycolicibacterium chubuense (strain NBB4)</name>
    <name type="common">Mycobacterium chubuense</name>
    <dbReference type="NCBI Taxonomy" id="710421"/>
    <lineage>
        <taxon>Bacteria</taxon>
        <taxon>Bacillati</taxon>
        <taxon>Actinomycetota</taxon>
        <taxon>Actinomycetes</taxon>
        <taxon>Mycobacteriales</taxon>
        <taxon>Mycobacteriaceae</taxon>
        <taxon>Mycolicibacterium</taxon>
    </lineage>
</organism>
<name>I4BFJ7_MYCCN</name>
<evidence type="ECO:0000313" key="3">
    <source>
        <dbReference type="EMBL" id="AFM16054.1"/>
    </source>
</evidence>
<dbReference type="HOGENOM" id="CLU_841502_0_0_11"/>
<accession>I4BFJ7</accession>
<dbReference type="PATRIC" id="fig|710421.3.peg.1255"/>
<evidence type="ECO:0000313" key="4">
    <source>
        <dbReference type="Proteomes" id="UP000006057"/>
    </source>
</evidence>
<feature type="compositionally biased region" description="Polar residues" evidence="1">
    <location>
        <begin position="257"/>
        <end position="271"/>
    </location>
</feature>
<dbReference type="EMBL" id="CP003053">
    <property type="protein sequence ID" value="AFM16054.1"/>
    <property type="molecule type" value="Genomic_DNA"/>
</dbReference>
<gene>
    <name evidence="3" type="ordered locus">Mycch_1246</name>
</gene>
<dbReference type="AlphaFoldDB" id="I4BFJ7"/>